<accession>A0AAW0LLL0</accession>
<protein>
    <submittedName>
        <fullName evidence="1">Uncharacterized protein</fullName>
    </submittedName>
</protein>
<comment type="caution">
    <text evidence="1">The sequence shown here is derived from an EMBL/GenBank/DDBJ whole genome shotgun (WGS) entry which is preliminary data.</text>
</comment>
<organism evidence="1 2">
    <name type="scientific">Quercus suber</name>
    <name type="common">Cork oak</name>
    <dbReference type="NCBI Taxonomy" id="58331"/>
    <lineage>
        <taxon>Eukaryota</taxon>
        <taxon>Viridiplantae</taxon>
        <taxon>Streptophyta</taxon>
        <taxon>Embryophyta</taxon>
        <taxon>Tracheophyta</taxon>
        <taxon>Spermatophyta</taxon>
        <taxon>Magnoliopsida</taxon>
        <taxon>eudicotyledons</taxon>
        <taxon>Gunneridae</taxon>
        <taxon>Pentapetalae</taxon>
        <taxon>rosids</taxon>
        <taxon>fabids</taxon>
        <taxon>Fagales</taxon>
        <taxon>Fagaceae</taxon>
        <taxon>Quercus</taxon>
    </lineage>
</organism>
<keyword evidence="2" id="KW-1185">Reference proteome</keyword>
<sequence length="152" mass="17483">MAARDNPEDPTLCCNGIHQYTLFDHSNHSITAFLLLLMLLRDPGPIEPTLLYWRHSMEEIHLSYLTYLQENNDADLKSDAESSCCLQEDFVYDSWEDEQSINELVCEEGTRKRLELLPGMVGVDNTKPEVVLAEVVRVLKDLERLNGFQLLK</sequence>
<gene>
    <name evidence="1" type="ORF">CFP56_042257</name>
</gene>
<proteinExistence type="predicted"/>
<dbReference type="Proteomes" id="UP000237347">
    <property type="component" value="Unassembled WGS sequence"/>
</dbReference>
<reference evidence="1 2" key="1">
    <citation type="journal article" date="2018" name="Sci. Data">
        <title>The draft genome sequence of cork oak.</title>
        <authorList>
            <person name="Ramos A.M."/>
            <person name="Usie A."/>
            <person name="Barbosa P."/>
            <person name="Barros P.M."/>
            <person name="Capote T."/>
            <person name="Chaves I."/>
            <person name="Simoes F."/>
            <person name="Abreu I."/>
            <person name="Carrasquinho I."/>
            <person name="Faro C."/>
            <person name="Guimaraes J.B."/>
            <person name="Mendonca D."/>
            <person name="Nobrega F."/>
            <person name="Rodrigues L."/>
            <person name="Saibo N.J.M."/>
            <person name="Varela M.C."/>
            <person name="Egas C."/>
            <person name="Matos J."/>
            <person name="Miguel C.M."/>
            <person name="Oliveira M.M."/>
            <person name="Ricardo C.P."/>
            <person name="Goncalves S."/>
        </authorList>
    </citation>
    <scope>NUCLEOTIDE SEQUENCE [LARGE SCALE GENOMIC DNA]</scope>
    <source>
        <strain evidence="2">cv. HL8</strain>
    </source>
</reference>
<name>A0AAW0LLL0_QUESU</name>
<dbReference type="EMBL" id="PKMF04000088">
    <property type="protein sequence ID" value="KAK7851353.1"/>
    <property type="molecule type" value="Genomic_DNA"/>
</dbReference>
<dbReference type="AlphaFoldDB" id="A0AAW0LLL0"/>
<evidence type="ECO:0000313" key="2">
    <source>
        <dbReference type="Proteomes" id="UP000237347"/>
    </source>
</evidence>
<evidence type="ECO:0000313" key="1">
    <source>
        <dbReference type="EMBL" id="KAK7851353.1"/>
    </source>
</evidence>